<keyword evidence="4 7" id="KW-0503">Monooxygenase</keyword>
<evidence type="ECO:0000256" key="5">
    <source>
        <dbReference type="ARBA" id="ARBA00033748"/>
    </source>
</evidence>
<dbReference type="SUPFAM" id="SSF51679">
    <property type="entry name" value="Bacterial luciferase-like"/>
    <property type="match status" value="1"/>
</dbReference>
<dbReference type="CDD" id="cd01095">
    <property type="entry name" value="Nitrilotriacetate_monoxgenase"/>
    <property type="match status" value="1"/>
</dbReference>
<dbReference type="InterPro" id="IPR011251">
    <property type="entry name" value="Luciferase-like_dom"/>
</dbReference>
<dbReference type="PANTHER" id="PTHR30011">
    <property type="entry name" value="ALKANESULFONATE MONOOXYGENASE-RELATED"/>
    <property type="match status" value="1"/>
</dbReference>
<dbReference type="RefSeq" id="WP_307274149.1">
    <property type="nucleotide sequence ID" value="NZ_JAUSVX010000005.1"/>
</dbReference>
<gene>
    <name evidence="7" type="ORF">QO011_003348</name>
</gene>
<proteinExistence type="inferred from homology"/>
<name>A0ABU0J7S6_9HYPH</name>
<keyword evidence="8" id="KW-1185">Reference proteome</keyword>
<sequence length="433" mass="47276">MTRRMHLGLFILGTGSHVAGWRYPGAFDSFQDLGQVQAIARTAERGKFDLIFMGDNLYADPAAHPSYTLRLEPLTMLSALATSTSHIGLGATASTTYGDPFSVARAFASLDHISRGRAAWNAVTTANATTAANFGRSHPDHGERYAIAEEFVGVVRGLWDCWDDDAVVADRVSGLYIDPTKVRSLDHDGSYFQVKGPLNIGRSPQGQPVVLQAGGSAPGQRLAARTADVVFSVVQDFEEARRAYAEFKALLPQFGRRAEDVTCLPGVMPVVGRTEREAFDKLATLQSFVSSTNALALLSDRFGTDMSAYDLDGPIPDLALPDSYHSFARVMLAKARREGMTLRDVYNLMAAARGHWVLCGSAQTVADTLQHWFENGAADGFNIMPPFFPEGFEDFVDLVVPILQERGLFRADYEGTTLRDHLGLERPAPRRPG</sequence>
<dbReference type="Gene3D" id="3.20.20.30">
    <property type="entry name" value="Luciferase-like domain"/>
    <property type="match status" value="1"/>
</dbReference>
<dbReference type="InterPro" id="IPR036661">
    <property type="entry name" value="Luciferase-like_sf"/>
</dbReference>
<dbReference type="InterPro" id="IPR051260">
    <property type="entry name" value="Diverse_substr_monoxygenases"/>
</dbReference>
<dbReference type="Pfam" id="PF00296">
    <property type="entry name" value="Bac_luciferase"/>
    <property type="match status" value="1"/>
</dbReference>
<evidence type="ECO:0000256" key="2">
    <source>
        <dbReference type="ARBA" id="ARBA00022643"/>
    </source>
</evidence>
<keyword evidence="2" id="KW-0288">FMN</keyword>
<organism evidence="7 8">
    <name type="scientific">Labrys wisconsinensis</name>
    <dbReference type="NCBI Taxonomy" id="425677"/>
    <lineage>
        <taxon>Bacteria</taxon>
        <taxon>Pseudomonadati</taxon>
        <taxon>Pseudomonadota</taxon>
        <taxon>Alphaproteobacteria</taxon>
        <taxon>Hyphomicrobiales</taxon>
        <taxon>Xanthobacteraceae</taxon>
        <taxon>Labrys</taxon>
    </lineage>
</organism>
<dbReference type="Proteomes" id="UP001242480">
    <property type="component" value="Unassembled WGS sequence"/>
</dbReference>
<evidence type="ECO:0000259" key="6">
    <source>
        <dbReference type="Pfam" id="PF00296"/>
    </source>
</evidence>
<dbReference type="GO" id="GO:0004497">
    <property type="term" value="F:monooxygenase activity"/>
    <property type="evidence" value="ECO:0007669"/>
    <property type="project" value="UniProtKB-KW"/>
</dbReference>
<evidence type="ECO:0000313" key="8">
    <source>
        <dbReference type="Proteomes" id="UP001242480"/>
    </source>
</evidence>
<dbReference type="NCBIfam" id="TIGR03860">
    <property type="entry name" value="FMN_nitrolo"/>
    <property type="match status" value="1"/>
</dbReference>
<accession>A0ABU0J7S6</accession>
<dbReference type="InterPro" id="IPR016215">
    <property type="entry name" value="NTA_MOA"/>
</dbReference>
<evidence type="ECO:0000256" key="1">
    <source>
        <dbReference type="ARBA" id="ARBA00022630"/>
    </source>
</evidence>
<dbReference type="EMBL" id="JAUSVX010000005">
    <property type="protein sequence ID" value="MDQ0470332.1"/>
    <property type="molecule type" value="Genomic_DNA"/>
</dbReference>
<dbReference type="PIRSF" id="PIRSF000337">
    <property type="entry name" value="NTA_MOA"/>
    <property type="match status" value="1"/>
</dbReference>
<comment type="caution">
    <text evidence="7">The sequence shown here is derived from an EMBL/GenBank/DDBJ whole genome shotgun (WGS) entry which is preliminary data.</text>
</comment>
<evidence type="ECO:0000256" key="4">
    <source>
        <dbReference type="ARBA" id="ARBA00023033"/>
    </source>
</evidence>
<protein>
    <submittedName>
        <fullName evidence="7">FMN-dependent oxidoreductase (Nitrilotriacetate monooxygenase family)</fullName>
    </submittedName>
</protein>
<reference evidence="7 8" key="1">
    <citation type="submission" date="2023-07" db="EMBL/GenBank/DDBJ databases">
        <title>Genomic Encyclopedia of Type Strains, Phase IV (KMG-IV): sequencing the most valuable type-strain genomes for metagenomic binning, comparative biology and taxonomic classification.</title>
        <authorList>
            <person name="Goeker M."/>
        </authorList>
    </citation>
    <scope>NUCLEOTIDE SEQUENCE [LARGE SCALE GENOMIC DNA]</scope>
    <source>
        <strain evidence="7 8">DSM 19619</strain>
    </source>
</reference>
<evidence type="ECO:0000256" key="3">
    <source>
        <dbReference type="ARBA" id="ARBA00023002"/>
    </source>
</evidence>
<dbReference type="PANTHER" id="PTHR30011:SF16">
    <property type="entry name" value="C2H2 FINGER DOMAIN TRANSCRIPTION FACTOR (EUROFUNG)-RELATED"/>
    <property type="match status" value="1"/>
</dbReference>
<keyword evidence="3" id="KW-0560">Oxidoreductase</keyword>
<comment type="similarity">
    <text evidence="5">Belongs to the NtaA/SnaA/DszA monooxygenase family.</text>
</comment>
<keyword evidence="1" id="KW-0285">Flavoprotein</keyword>
<evidence type="ECO:0000313" key="7">
    <source>
        <dbReference type="EMBL" id="MDQ0470332.1"/>
    </source>
</evidence>
<feature type="domain" description="Luciferase-like" evidence="6">
    <location>
        <begin position="16"/>
        <end position="377"/>
    </location>
</feature>